<reference evidence="1" key="1">
    <citation type="submission" date="2013-08" db="EMBL/GenBank/DDBJ databases">
        <authorList>
            <person name="Mendez C."/>
            <person name="Richter M."/>
            <person name="Ferrer M."/>
            <person name="Sanchez J."/>
        </authorList>
    </citation>
    <scope>NUCLEOTIDE SEQUENCE</scope>
</reference>
<protein>
    <submittedName>
        <fullName evidence="1">Uncharacterized protein</fullName>
    </submittedName>
</protein>
<name>T1B9I1_9ZZZZ</name>
<gene>
    <name evidence="1" type="ORF">B1A_08092</name>
</gene>
<evidence type="ECO:0000313" key="1">
    <source>
        <dbReference type="EMBL" id="EQD66552.1"/>
    </source>
</evidence>
<reference evidence="1" key="2">
    <citation type="journal article" date="2014" name="ISME J.">
        <title>Microbial stratification in low pH oxic and suboxic macroscopic growths along an acid mine drainage.</title>
        <authorList>
            <person name="Mendez-Garcia C."/>
            <person name="Mesa V."/>
            <person name="Sprenger R.R."/>
            <person name="Richter M."/>
            <person name="Diez M.S."/>
            <person name="Solano J."/>
            <person name="Bargiela R."/>
            <person name="Golyshina O.V."/>
            <person name="Manteca A."/>
            <person name="Ramos J.L."/>
            <person name="Gallego J.R."/>
            <person name="Llorente I."/>
            <person name="Martins Dos Santos V.A."/>
            <person name="Jensen O.N."/>
            <person name="Pelaez A.I."/>
            <person name="Sanchez J."/>
            <person name="Ferrer M."/>
        </authorList>
    </citation>
    <scope>NUCLEOTIDE SEQUENCE</scope>
</reference>
<feature type="non-terminal residue" evidence="1">
    <location>
        <position position="159"/>
    </location>
</feature>
<sequence length="159" mass="18548">MFSDRLRRAVRGTAVALCLFGGLSAVAPAQVRIGVGIALPGVRIGVNIPAYPNMEPIPGYPIYYAPQLDENLFFYDGTYWLFADEAWYSSTWYNGPWYPVEPYLVPSFILRIPVGFYRRPPPFFRGWDRNAAPRWGEHWGSQWQRRRPGWDHWNRRQLP</sequence>
<proteinExistence type="predicted"/>
<organism evidence="1">
    <name type="scientific">mine drainage metagenome</name>
    <dbReference type="NCBI Taxonomy" id="410659"/>
    <lineage>
        <taxon>unclassified sequences</taxon>
        <taxon>metagenomes</taxon>
        <taxon>ecological metagenomes</taxon>
    </lineage>
</organism>
<dbReference type="AlphaFoldDB" id="T1B9I1"/>
<accession>T1B9I1</accession>
<comment type="caution">
    <text evidence="1">The sequence shown here is derived from an EMBL/GenBank/DDBJ whole genome shotgun (WGS) entry which is preliminary data.</text>
</comment>
<dbReference type="EMBL" id="AUZX01005793">
    <property type="protein sequence ID" value="EQD66552.1"/>
    <property type="molecule type" value="Genomic_DNA"/>
</dbReference>